<keyword evidence="3" id="KW-1185">Reference proteome</keyword>
<name>A0A2I0BFT7_9ASPA</name>
<proteinExistence type="predicted"/>
<feature type="region of interest" description="Disordered" evidence="1">
    <location>
        <begin position="1"/>
        <end position="30"/>
    </location>
</feature>
<accession>A0A2I0BFT7</accession>
<dbReference type="AlphaFoldDB" id="A0A2I0BFT7"/>
<feature type="compositionally biased region" description="Basic residues" evidence="1">
    <location>
        <begin position="16"/>
        <end position="30"/>
    </location>
</feature>
<organism evidence="2 3">
    <name type="scientific">Apostasia shenzhenica</name>
    <dbReference type="NCBI Taxonomy" id="1088818"/>
    <lineage>
        <taxon>Eukaryota</taxon>
        <taxon>Viridiplantae</taxon>
        <taxon>Streptophyta</taxon>
        <taxon>Embryophyta</taxon>
        <taxon>Tracheophyta</taxon>
        <taxon>Spermatophyta</taxon>
        <taxon>Magnoliopsida</taxon>
        <taxon>Liliopsida</taxon>
        <taxon>Asparagales</taxon>
        <taxon>Orchidaceae</taxon>
        <taxon>Apostasioideae</taxon>
        <taxon>Apostasia</taxon>
    </lineage>
</organism>
<dbReference type="EMBL" id="KZ451885">
    <property type="protein sequence ID" value="PKA66634.1"/>
    <property type="molecule type" value="Genomic_DNA"/>
</dbReference>
<feature type="compositionally biased region" description="Basic and acidic residues" evidence="1">
    <location>
        <begin position="1"/>
        <end position="15"/>
    </location>
</feature>
<evidence type="ECO:0000313" key="3">
    <source>
        <dbReference type="Proteomes" id="UP000236161"/>
    </source>
</evidence>
<protein>
    <submittedName>
        <fullName evidence="2">Uncharacterized protein</fullName>
    </submittedName>
</protein>
<evidence type="ECO:0000256" key="1">
    <source>
        <dbReference type="SAM" id="MobiDB-lite"/>
    </source>
</evidence>
<gene>
    <name evidence="2" type="ORF">AXF42_Ash003289</name>
</gene>
<evidence type="ECO:0000313" key="2">
    <source>
        <dbReference type="EMBL" id="PKA66634.1"/>
    </source>
</evidence>
<sequence length="54" mass="5926">MPAGGELRRVPEKPRGQRRRVRGGRVHGVRGWRGGRAQVCGLRMPPELPSKGAV</sequence>
<dbReference type="Proteomes" id="UP000236161">
    <property type="component" value="Unassembled WGS sequence"/>
</dbReference>
<reference evidence="2 3" key="1">
    <citation type="journal article" date="2017" name="Nature">
        <title>The Apostasia genome and the evolution of orchids.</title>
        <authorList>
            <person name="Zhang G.Q."/>
            <person name="Liu K.W."/>
            <person name="Li Z."/>
            <person name="Lohaus R."/>
            <person name="Hsiao Y.Y."/>
            <person name="Niu S.C."/>
            <person name="Wang J.Y."/>
            <person name="Lin Y.C."/>
            <person name="Xu Q."/>
            <person name="Chen L.J."/>
            <person name="Yoshida K."/>
            <person name="Fujiwara S."/>
            <person name="Wang Z.W."/>
            <person name="Zhang Y.Q."/>
            <person name="Mitsuda N."/>
            <person name="Wang M."/>
            <person name="Liu G.H."/>
            <person name="Pecoraro L."/>
            <person name="Huang H.X."/>
            <person name="Xiao X.J."/>
            <person name="Lin M."/>
            <person name="Wu X.Y."/>
            <person name="Wu W.L."/>
            <person name="Chen Y.Y."/>
            <person name="Chang S.B."/>
            <person name="Sakamoto S."/>
            <person name="Ohme-Takagi M."/>
            <person name="Yagi M."/>
            <person name="Zeng S.J."/>
            <person name="Shen C.Y."/>
            <person name="Yeh C.M."/>
            <person name="Luo Y.B."/>
            <person name="Tsai W.C."/>
            <person name="Van de Peer Y."/>
            <person name="Liu Z.J."/>
        </authorList>
    </citation>
    <scope>NUCLEOTIDE SEQUENCE [LARGE SCALE GENOMIC DNA]</scope>
    <source>
        <strain evidence="3">cv. Shenzhen</strain>
        <tissue evidence="2">Stem</tissue>
    </source>
</reference>